<keyword evidence="1" id="KW-0175">Coiled coil</keyword>
<dbReference type="EMBL" id="VYVN01000043">
    <property type="protein sequence ID" value="KAA9237559.1"/>
    <property type="molecule type" value="Genomic_DNA"/>
</dbReference>
<feature type="coiled-coil region" evidence="1">
    <location>
        <begin position="7"/>
        <end position="48"/>
    </location>
</feature>
<gene>
    <name evidence="2" type="ORF">F6I34_09505</name>
</gene>
<name>A0A5N1BHB1_9LACT</name>
<keyword evidence="3" id="KW-1185">Reference proteome</keyword>
<dbReference type="AlphaFoldDB" id="A0A5N1BHB1"/>
<evidence type="ECO:0000313" key="2">
    <source>
        <dbReference type="EMBL" id="KAA9237559.1"/>
    </source>
</evidence>
<evidence type="ECO:0000313" key="3">
    <source>
        <dbReference type="Proteomes" id="UP000326476"/>
    </source>
</evidence>
<evidence type="ECO:0008006" key="4">
    <source>
        <dbReference type="Google" id="ProtNLM"/>
    </source>
</evidence>
<protein>
    <recommendedName>
        <fullName evidence="4">DUF4315 family protein</fullName>
    </recommendedName>
</protein>
<organism evidence="2 3">
    <name type="scientific">Aerococcus tenax</name>
    <dbReference type="NCBI Taxonomy" id="3078812"/>
    <lineage>
        <taxon>Bacteria</taxon>
        <taxon>Bacillati</taxon>
        <taxon>Bacillota</taxon>
        <taxon>Bacilli</taxon>
        <taxon>Lactobacillales</taxon>
        <taxon>Aerococcaceae</taxon>
        <taxon>Aerococcus</taxon>
    </lineage>
</organism>
<proteinExistence type="predicted"/>
<dbReference type="RefSeq" id="WP_102723002.1">
    <property type="nucleotide sequence ID" value="NZ_CP142608.1"/>
</dbReference>
<reference evidence="3" key="1">
    <citation type="submission" date="2019-09" db="EMBL/GenBank/DDBJ databases">
        <title>Draft genome sequence assemblies of isolates from the urinary tract.</title>
        <authorList>
            <person name="Mores C.R."/>
            <person name="Putonti C."/>
            <person name="Wolfe A.J."/>
        </authorList>
    </citation>
    <scope>NUCLEOTIDE SEQUENCE [LARGE SCALE GENOMIC DNA]</scope>
    <source>
        <strain evidence="3">UMB8614</strain>
    </source>
</reference>
<dbReference type="Proteomes" id="UP000326476">
    <property type="component" value="Unassembled WGS sequence"/>
</dbReference>
<accession>A0A5N1BHB1</accession>
<sequence length="88" mass="10314">MSKEKSINRIQTNIENKKNQILKAEEKVKTLKAQLKDLETDLQIEQSDTIFNLFAERGITEFDDIMASLNHYLDNNQFPDRKENQSNV</sequence>
<comment type="caution">
    <text evidence="2">The sequence shown here is derived from an EMBL/GenBank/DDBJ whole genome shotgun (WGS) entry which is preliminary data.</text>
</comment>
<evidence type="ECO:0000256" key="1">
    <source>
        <dbReference type="SAM" id="Coils"/>
    </source>
</evidence>